<dbReference type="InterPro" id="IPR001506">
    <property type="entry name" value="Peptidase_M12A"/>
</dbReference>
<gene>
    <name evidence="5" type="ORF">PMEA_00009720</name>
</gene>
<accession>A0AAU9WQX8</accession>
<dbReference type="EMBL" id="CALNXJ010000019">
    <property type="protein sequence ID" value="CAH3122642.1"/>
    <property type="molecule type" value="Genomic_DNA"/>
</dbReference>
<keyword evidence="6" id="KW-1185">Reference proteome</keyword>
<dbReference type="EC" id="3.4.24.-" evidence="2"/>
<dbReference type="AlphaFoldDB" id="A0AAU9WQX8"/>
<reference evidence="5 6" key="1">
    <citation type="submission" date="2022-05" db="EMBL/GenBank/DDBJ databases">
        <authorList>
            <consortium name="Genoscope - CEA"/>
            <person name="William W."/>
        </authorList>
    </citation>
    <scope>NUCLEOTIDE SEQUENCE [LARGE SCALE GENOMIC DNA]</scope>
</reference>
<feature type="domain" description="Peptidase M12A" evidence="4">
    <location>
        <begin position="268"/>
        <end position="464"/>
    </location>
</feature>
<feature type="domain" description="Peptidase M12A" evidence="4">
    <location>
        <begin position="603"/>
        <end position="805"/>
    </location>
</feature>
<dbReference type="Pfam" id="PF01400">
    <property type="entry name" value="Astacin"/>
    <property type="match status" value="3"/>
</dbReference>
<dbReference type="InterPro" id="IPR006026">
    <property type="entry name" value="Peptidase_Metallo"/>
</dbReference>
<feature type="compositionally biased region" description="Pro residues" evidence="3">
    <location>
        <begin position="476"/>
        <end position="502"/>
    </location>
</feature>
<dbReference type="GO" id="GO:0008270">
    <property type="term" value="F:zinc ion binding"/>
    <property type="evidence" value="ECO:0007669"/>
    <property type="project" value="UniProtKB-UniRule"/>
</dbReference>
<dbReference type="PANTHER" id="PTHR10127">
    <property type="entry name" value="DISCOIDIN, CUB, EGF, LAMININ , AND ZINC METALLOPROTEASE DOMAIN CONTAINING"/>
    <property type="match status" value="1"/>
</dbReference>
<feature type="region of interest" description="Disordered" evidence="3">
    <location>
        <begin position="462"/>
        <end position="506"/>
    </location>
</feature>
<keyword evidence="1 2" id="KW-0378">Hydrolase</keyword>
<evidence type="ECO:0000256" key="3">
    <source>
        <dbReference type="SAM" id="MobiDB-lite"/>
    </source>
</evidence>
<keyword evidence="1 2" id="KW-0482">Metalloprotease</keyword>
<feature type="binding site" evidence="1">
    <location>
        <position position="363"/>
    </location>
    <ligand>
        <name>Zn(2+)</name>
        <dbReference type="ChEBI" id="CHEBI:29105"/>
        <note>catalytic</note>
    </ligand>
</feature>
<feature type="binding site" evidence="1">
    <location>
        <position position="706"/>
    </location>
    <ligand>
        <name>Zn(2+)</name>
        <dbReference type="ChEBI" id="CHEBI:29105"/>
        <note>catalytic</note>
    </ligand>
</feature>
<keyword evidence="1 2" id="KW-0645">Protease</keyword>
<dbReference type="GO" id="GO:0006508">
    <property type="term" value="P:proteolysis"/>
    <property type="evidence" value="ECO:0007669"/>
    <property type="project" value="UniProtKB-KW"/>
</dbReference>
<keyword evidence="1 2" id="KW-0479">Metal-binding</keyword>
<comment type="caution">
    <text evidence="5">The sequence shown here is derived from an EMBL/GenBank/DDBJ whole genome shotgun (WGS) entry which is preliminary data.</text>
</comment>
<keyword evidence="1 2" id="KW-0862">Zinc</keyword>
<feature type="active site" evidence="1">
    <location>
        <position position="703"/>
    </location>
</feature>
<comment type="cofactor">
    <cofactor evidence="1 2">
        <name>Zn(2+)</name>
        <dbReference type="ChEBI" id="CHEBI:29105"/>
    </cofactor>
    <text evidence="1 2">Binds 1 zinc ion per subunit.</text>
</comment>
<dbReference type="Gene3D" id="3.40.390.10">
    <property type="entry name" value="Collagenase (Catalytic Domain)"/>
    <property type="match status" value="3"/>
</dbReference>
<feature type="active site" evidence="1">
    <location>
        <position position="364"/>
    </location>
</feature>
<evidence type="ECO:0000313" key="6">
    <source>
        <dbReference type="Proteomes" id="UP001159428"/>
    </source>
</evidence>
<feature type="region of interest" description="Disordered" evidence="3">
    <location>
        <begin position="164"/>
        <end position="211"/>
    </location>
</feature>
<proteinExistence type="predicted"/>
<comment type="caution">
    <text evidence="1">Lacks conserved residue(s) required for the propagation of feature annotation.</text>
</comment>
<sequence length="809" mass="91566">MKDWMDHVPCLRFKQRESERGYLEFVYKRGCWSYLGHIGRRQEVSIGRYTEDPPCVQGSITHELGHAIGFLHEQNRPDRDDYVKINWHNMAHGAASQFEKADPNEVDYRGEPYDYGSIMHYSRYQGNNRPNAMTMEPIKANAEIGQRKSPSKSDIRQARLMYGCGGTKADGKKPENEPPGPEPAAPPPPPPPPGPGRPQPGGPPNCIGKTENSGRMQKIILVPDYEDDVPELYEGDIALTKEQAEILRKSRPTFNKSADWNQEAQTRGAISNPRQLWPDGIIPFVINSRIDARGRQLIRNSIKDWMDHVPCIRFKQRERERGYIEFVYKRGCWSYVGHTGGRQELSLGQFTEDPPCVQGAITHELGHAIGFFHEQNRPDRDKYVTINWQNIRNEDNFKKAKPNSVDSRGEPYDYGSIMHYSKYAGNNRPGVMTIDAKDPNAEIGQLKGPSKSDIKQARLMYGCGGTKAGGKKPESKPPGPEPAAPPRPPPPPGPGRPRPGGPPNSNCIRKVVKFGKLLKIIQICRNPNDEKTTSTTQMALLEKQWLLLSLGIFLAHARPKVPDYRDDVPELYEGDMALTKQQVKILKPSRLTFNKAADLNQEAQTRGAIEKVRQLWPDGIIPFEISSQIDARGRQLIRNSMKDWMDHVPCIRFKQREQEKGYIEFVYKEGCWSYVGRIGGRQEVSIGRFTEDPPCVQGAITHELGHAIGFFHEQNRPDRDYYVKINWENIVSGSDRNFEEVKDSMIDSRGQPYDYGSIMHYSKYSGNNRPGLITIKAKDPTAEIGQRKSPSKGDITQARLMYGCGGKFT</sequence>
<dbReference type="PROSITE" id="PS51864">
    <property type="entry name" value="ASTACIN"/>
    <property type="match status" value="3"/>
</dbReference>
<evidence type="ECO:0000256" key="1">
    <source>
        <dbReference type="PROSITE-ProRule" id="PRU01211"/>
    </source>
</evidence>
<dbReference type="InterPro" id="IPR024079">
    <property type="entry name" value="MetalloPept_cat_dom_sf"/>
</dbReference>
<dbReference type="InterPro" id="IPR034035">
    <property type="entry name" value="Astacin-like_dom"/>
</dbReference>
<name>A0AAU9WQX8_9CNID</name>
<feature type="binding site" evidence="1">
    <location>
        <position position="373"/>
    </location>
    <ligand>
        <name>Zn(2+)</name>
        <dbReference type="ChEBI" id="CHEBI:29105"/>
        <note>catalytic</note>
    </ligand>
</feature>
<protein>
    <recommendedName>
        <fullName evidence="2">Metalloendopeptidase</fullName>
        <ecNumber evidence="2">3.4.24.-</ecNumber>
    </recommendedName>
</protein>
<dbReference type="SUPFAM" id="SSF55486">
    <property type="entry name" value="Metalloproteases ('zincins'), catalytic domain"/>
    <property type="match status" value="3"/>
</dbReference>
<dbReference type="GO" id="GO:0004222">
    <property type="term" value="F:metalloendopeptidase activity"/>
    <property type="evidence" value="ECO:0007669"/>
    <property type="project" value="UniProtKB-UniRule"/>
</dbReference>
<dbReference type="PANTHER" id="PTHR10127:SF850">
    <property type="entry name" value="METALLOENDOPEPTIDASE"/>
    <property type="match status" value="1"/>
</dbReference>
<feature type="binding site" evidence="1">
    <location>
        <position position="367"/>
    </location>
    <ligand>
        <name>Zn(2+)</name>
        <dbReference type="ChEBI" id="CHEBI:29105"/>
        <note>catalytic</note>
    </ligand>
</feature>
<evidence type="ECO:0000313" key="5">
    <source>
        <dbReference type="EMBL" id="CAH3122642.1"/>
    </source>
</evidence>
<feature type="domain" description="Peptidase M12A" evidence="4">
    <location>
        <begin position="1"/>
        <end position="165"/>
    </location>
</feature>
<feature type="binding site" evidence="1">
    <location>
        <position position="712"/>
    </location>
    <ligand>
        <name>Zn(2+)</name>
        <dbReference type="ChEBI" id="CHEBI:29105"/>
        <note>catalytic</note>
    </ligand>
</feature>
<evidence type="ECO:0000259" key="4">
    <source>
        <dbReference type="PROSITE" id="PS51864"/>
    </source>
</evidence>
<evidence type="ECO:0000256" key="2">
    <source>
        <dbReference type="RuleBase" id="RU361183"/>
    </source>
</evidence>
<organism evidence="5 6">
    <name type="scientific">Pocillopora meandrina</name>
    <dbReference type="NCBI Taxonomy" id="46732"/>
    <lineage>
        <taxon>Eukaryota</taxon>
        <taxon>Metazoa</taxon>
        <taxon>Cnidaria</taxon>
        <taxon>Anthozoa</taxon>
        <taxon>Hexacorallia</taxon>
        <taxon>Scleractinia</taxon>
        <taxon>Astrocoeniina</taxon>
        <taxon>Pocilloporidae</taxon>
        <taxon>Pocillopora</taxon>
    </lineage>
</organism>
<dbReference type="PRINTS" id="PR00480">
    <property type="entry name" value="ASTACIN"/>
</dbReference>
<dbReference type="CDD" id="cd04280">
    <property type="entry name" value="ZnMc_astacin_like"/>
    <property type="match status" value="3"/>
</dbReference>
<feature type="compositionally biased region" description="Pro residues" evidence="3">
    <location>
        <begin position="177"/>
        <end position="203"/>
    </location>
</feature>
<feature type="binding site" evidence="1">
    <location>
        <position position="62"/>
    </location>
    <ligand>
        <name>Zn(2+)</name>
        <dbReference type="ChEBI" id="CHEBI:29105"/>
        <note>catalytic</note>
    </ligand>
</feature>
<feature type="binding site" evidence="1">
    <location>
        <position position="72"/>
    </location>
    <ligand>
        <name>Zn(2+)</name>
        <dbReference type="ChEBI" id="CHEBI:29105"/>
        <note>catalytic</note>
    </ligand>
</feature>
<dbReference type="SMART" id="SM00235">
    <property type="entry name" value="ZnMc"/>
    <property type="match status" value="3"/>
</dbReference>
<feature type="active site" evidence="1">
    <location>
        <position position="63"/>
    </location>
</feature>
<dbReference type="Proteomes" id="UP001159428">
    <property type="component" value="Unassembled WGS sequence"/>
</dbReference>
<feature type="binding site" evidence="1">
    <location>
        <position position="702"/>
    </location>
    <ligand>
        <name>Zn(2+)</name>
        <dbReference type="ChEBI" id="CHEBI:29105"/>
        <note>catalytic</note>
    </ligand>
</feature>
<feature type="binding site" evidence="1">
    <location>
        <position position="66"/>
    </location>
    <ligand>
        <name>Zn(2+)</name>
        <dbReference type="ChEBI" id="CHEBI:29105"/>
        <note>catalytic</note>
    </ligand>
</feature>